<dbReference type="InParanoid" id="A0A0C3N4Q2"/>
<dbReference type="EMBL" id="KN832054">
    <property type="protein sequence ID" value="KIN96059.1"/>
    <property type="molecule type" value="Genomic_DNA"/>
</dbReference>
<evidence type="ECO:0000313" key="3">
    <source>
        <dbReference type="Proteomes" id="UP000054217"/>
    </source>
</evidence>
<accession>A0A0C3N4Q2</accession>
<evidence type="ECO:0000256" key="1">
    <source>
        <dbReference type="SAM" id="Phobius"/>
    </source>
</evidence>
<reference evidence="2 3" key="1">
    <citation type="submission" date="2014-04" db="EMBL/GenBank/DDBJ databases">
        <authorList>
            <consortium name="DOE Joint Genome Institute"/>
            <person name="Kuo A."/>
            <person name="Kohler A."/>
            <person name="Costa M.D."/>
            <person name="Nagy L.G."/>
            <person name="Floudas D."/>
            <person name="Copeland A."/>
            <person name="Barry K.W."/>
            <person name="Cichocki N."/>
            <person name="Veneault-Fourrey C."/>
            <person name="LaButti K."/>
            <person name="Lindquist E.A."/>
            <person name="Lipzen A."/>
            <person name="Lundell T."/>
            <person name="Morin E."/>
            <person name="Murat C."/>
            <person name="Sun H."/>
            <person name="Tunlid A."/>
            <person name="Henrissat B."/>
            <person name="Grigoriev I.V."/>
            <person name="Hibbett D.S."/>
            <person name="Martin F."/>
            <person name="Nordberg H.P."/>
            <person name="Cantor M.N."/>
            <person name="Hua S.X."/>
        </authorList>
    </citation>
    <scope>NUCLEOTIDE SEQUENCE [LARGE SCALE GENOMIC DNA]</scope>
    <source>
        <strain evidence="2 3">Marx 270</strain>
    </source>
</reference>
<gene>
    <name evidence="2" type="ORF">M404DRAFT_1007023</name>
</gene>
<reference evidence="3" key="2">
    <citation type="submission" date="2015-01" db="EMBL/GenBank/DDBJ databases">
        <title>Evolutionary Origins and Diversification of the Mycorrhizal Mutualists.</title>
        <authorList>
            <consortium name="DOE Joint Genome Institute"/>
            <consortium name="Mycorrhizal Genomics Consortium"/>
            <person name="Kohler A."/>
            <person name="Kuo A."/>
            <person name="Nagy L.G."/>
            <person name="Floudas D."/>
            <person name="Copeland A."/>
            <person name="Barry K.W."/>
            <person name="Cichocki N."/>
            <person name="Veneault-Fourrey C."/>
            <person name="LaButti K."/>
            <person name="Lindquist E.A."/>
            <person name="Lipzen A."/>
            <person name="Lundell T."/>
            <person name="Morin E."/>
            <person name="Murat C."/>
            <person name="Riley R."/>
            <person name="Ohm R."/>
            <person name="Sun H."/>
            <person name="Tunlid A."/>
            <person name="Henrissat B."/>
            <person name="Grigoriev I.V."/>
            <person name="Hibbett D.S."/>
            <person name="Martin F."/>
        </authorList>
    </citation>
    <scope>NUCLEOTIDE SEQUENCE [LARGE SCALE GENOMIC DNA]</scope>
    <source>
        <strain evidence="3">Marx 270</strain>
    </source>
</reference>
<keyword evidence="3" id="KW-1185">Reference proteome</keyword>
<feature type="non-terminal residue" evidence="2">
    <location>
        <position position="63"/>
    </location>
</feature>
<dbReference type="Proteomes" id="UP000054217">
    <property type="component" value="Unassembled WGS sequence"/>
</dbReference>
<sequence>MVPTVSSMDLATSLCRVLVRISLVIAPCLSLFGRLVLLGVSSLLVPRSLAGAQPLRRYSRFFF</sequence>
<proteinExistence type="predicted"/>
<dbReference type="HOGENOM" id="CLU_2892160_0_0_1"/>
<keyword evidence="1" id="KW-0472">Membrane</keyword>
<organism evidence="2 3">
    <name type="scientific">Pisolithus tinctorius Marx 270</name>
    <dbReference type="NCBI Taxonomy" id="870435"/>
    <lineage>
        <taxon>Eukaryota</taxon>
        <taxon>Fungi</taxon>
        <taxon>Dikarya</taxon>
        <taxon>Basidiomycota</taxon>
        <taxon>Agaricomycotina</taxon>
        <taxon>Agaricomycetes</taxon>
        <taxon>Agaricomycetidae</taxon>
        <taxon>Boletales</taxon>
        <taxon>Sclerodermatineae</taxon>
        <taxon>Pisolithaceae</taxon>
        <taxon>Pisolithus</taxon>
    </lineage>
</organism>
<name>A0A0C3N4Q2_PISTI</name>
<dbReference type="AlphaFoldDB" id="A0A0C3N4Q2"/>
<evidence type="ECO:0000313" key="2">
    <source>
        <dbReference type="EMBL" id="KIN96059.1"/>
    </source>
</evidence>
<keyword evidence="1" id="KW-1133">Transmembrane helix</keyword>
<keyword evidence="1" id="KW-0812">Transmembrane</keyword>
<feature type="transmembrane region" description="Helical" evidence="1">
    <location>
        <begin position="20"/>
        <end position="45"/>
    </location>
</feature>
<protein>
    <submittedName>
        <fullName evidence="2">Uncharacterized protein</fullName>
    </submittedName>
</protein>